<protein>
    <submittedName>
        <fullName evidence="4">Uncharacterized protein</fullName>
    </submittedName>
</protein>
<evidence type="ECO:0000256" key="1">
    <source>
        <dbReference type="ARBA" id="ARBA00005901"/>
    </source>
</evidence>
<keyword evidence="3" id="KW-0406">Ion transport</keyword>
<dbReference type="HAMAP" id="MF_00311">
    <property type="entry name" value="ATP_synth_E_arch"/>
    <property type="match status" value="1"/>
</dbReference>
<comment type="similarity">
    <text evidence="1">Belongs to the V-ATPase E subunit family.</text>
</comment>
<dbReference type="GeneID" id="136818793"/>
<dbReference type="Gene3D" id="3.30.2320.30">
    <property type="entry name" value="ATP synthase, E subunit, C-terminal"/>
    <property type="match status" value="1"/>
</dbReference>
<accession>A0A7M6DQ82</accession>
<dbReference type="InterPro" id="IPR038495">
    <property type="entry name" value="ATPase_E_C"/>
</dbReference>
<sequence>MVLNDEDVKKQIEHMMAFIHQEAKEKAEEIEAKAEEEFNIEKARLVQQERIKVMGYYEKKEKQIDLQRKIQRSNFLNQSRLQSLKTQDDHIQKILDETRSRLGEVTKDKNQYKNILNGLLTQCLYQLLEPTAQIRCRRDDLELVKEIKDECLKNYREKTKKECDLQIDSNNYLPESCSGGLELLAKGGRIRVTNTLESRLDLMSRQMLPEIRETLFGANPVRKHFE</sequence>
<dbReference type="GO" id="GO:0033178">
    <property type="term" value="C:proton-transporting two-sector ATPase complex, catalytic domain"/>
    <property type="evidence" value="ECO:0007669"/>
    <property type="project" value="InterPro"/>
</dbReference>
<dbReference type="PANTHER" id="PTHR45715">
    <property type="entry name" value="ATPASE H+-TRANSPORTING V1 SUBUNIT E1A-RELATED"/>
    <property type="match status" value="1"/>
</dbReference>
<evidence type="ECO:0000313" key="5">
    <source>
        <dbReference type="Proteomes" id="UP000594262"/>
    </source>
</evidence>
<dbReference type="Gene3D" id="6.10.250.1620">
    <property type="match status" value="1"/>
</dbReference>
<dbReference type="EnsemblMetazoa" id="CLYHEMT021619.1">
    <property type="protein sequence ID" value="CLYHEMP021619.1"/>
    <property type="gene ID" value="CLYHEMG021619"/>
</dbReference>
<dbReference type="Proteomes" id="UP000594262">
    <property type="component" value="Unplaced"/>
</dbReference>
<organism evidence="4 5">
    <name type="scientific">Clytia hemisphaerica</name>
    <dbReference type="NCBI Taxonomy" id="252671"/>
    <lineage>
        <taxon>Eukaryota</taxon>
        <taxon>Metazoa</taxon>
        <taxon>Cnidaria</taxon>
        <taxon>Hydrozoa</taxon>
        <taxon>Hydroidolina</taxon>
        <taxon>Leptothecata</taxon>
        <taxon>Obeliida</taxon>
        <taxon>Clytiidae</taxon>
        <taxon>Clytia</taxon>
    </lineage>
</organism>
<dbReference type="InterPro" id="IPR002842">
    <property type="entry name" value="ATPase_V1_Esu"/>
</dbReference>
<evidence type="ECO:0000313" key="4">
    <source>
        <dbReference type="EnsemblMetazoa" id="CLYHEMP021619.1"/>
    </source>
</evidence>
<dbReference type="GO" id="GO:0046961">
    <property type="term" value="F:proton-transporting ATPase activity, rotational mechanism"/>
    <property type="evidence" value="ECO:0007669"/>
    <property type="project" value="InterPro"/>
</dbReference>
<keyword evidence="5" id="KW-1185">Reference proteome</keyword>
<dbReference type="RefSeq" id="XP_066931130.1">
    <property type="nucleotide sequence ID" value="XM_067075029.1"/>
</dbReference>
<dbReference type="RefSeq" id="XP_066920215.1">
    <property type="nucleotide sequence ID" value="XM_067064114.1"/>
</dbReference>
<dbReference type="OrthoDB" id="10263003at2759"/>
<dbReference type="GeneID" id="136807533"/>
<evidence type="ECO:0000256" key="3">
    <source>
        <dbReference type="ARBA" id="ARBA00023065"/>
    </source>
</evidence>
<dbReference type="EnsemblMetazoa" id="CLYHEMT013079.1">
    <property type="protein sequence ID" value="CLYHEMP013079.1"/>
    <property type="gene ID" value="CLYHEMG013079"/>
</dbReference>
<proteinExistence type="inferred from homology"/>
<name>A0A7M6DQ82_9CNID</name>
<dbReference type="SUPFAM" id="SSF160527">
    <property type="entry name" value="V-type ATPase subunit E-like"/>
    <property type="match status" value="1"/>
</dbReference>
<evidence type="ECO:0000256" key="2">
    <source>
        <dbReference type="ARBA" id="ARBA00022448"/>
    </source>
</evidence>
<dbReference type="FunFam" id="3.30.2320.30:FF:000001">
    <property type="entry name" value="V-type proton atpase subunit e 1"/>
    <property type="match status" value="1"/>
</dbReference>
<reference evidence="4" key="1">
    <citation type="submission" date="2021-01" db="UniProtKB">
        <authorList>
            <consortium name="EnsemblMetazoa"/>
        </authorList>
    </citation>
    <scope>IDENTIFICATION</scope>
</reference>
<dbReference type="AlphaFoldDB" id="A0A7M6DQ82"/>
<dbReference type="Pfam" id="PF01991">
    <property type="entry name" value="vATP-synt_E"/>
    <property type="match status" value="1"/>
</dbReference>
<keyword evidence="2" id="KW-0813">Transport</keyword>